<dbReference type="Proteomes" id="UP000000270">
    <property type="component" value="Chromosome"/>
</dbReference>
<evidence type="ECO:0000256" key="2">
    <source>
        <dbReference type="ARBA" id="ARBA00022448"/>
    </source>
</evidence>
<dbReference type="PROSITE" id="PS50928">
    <property type="entry name" value="ABC_TM1"/>
    <property type="match status" value="1"/>
</dbReference>
<evidence type="ECO:0000313" key="9">
    <source>
        <dbReference type="EMBL" id="BAF88625.1"/>
    </source>
</evidence>
<evidence type="ECO:0000256" key="7">
    <source>
        <dbReference type="RuleBase" id="RU363032"/>
    </source>
</evidence>
<accession>A8IB88</accession>
<proteinExistence type="inferred from homology"/>
<keyword evidence="2 7" id="KW-0813">Transport</keyword>
<feature type="transmembrane region" description="Helical" evidence="7">
    <location>
        <begin position="27"/>
        <end position="48"/>
    </location>
</feature>
<dbReference type="EMBL" id="AP009384">
    <property type="protein sequence ID" value="BAF88625.1"/>
    <property type="molecule type" value="Genomic_DNA"/>
</dbReference>
<dbReference type="AlphaFoldDB" id="A8IB88"/>
<comment type="subcellular location">
    <subcellularLocation>
        <location evidence="1 7">Cell membrane</location>
        <topology evidence="1 7">Multi-pass membrane protein</topology>
    </subcellularLocation>
</comment>
<evidence type="ECO:0000256" key="4">
    <source>
        <dbReference type="ARBA" id="ARBA00022692"/>
    </source>
</evidence>
<dbReference type="Pfam" id="PF00528">
    <property type="entry name" value="BPD_transp_1"/>
    <property type="match status" value="1"/>
</dbReference>
<reference evidence="10" key="2">
    <citation type="submission" date="2007-04" db="EMBL/GenBank/DDBJ databases">
        <title>Complete genome sequence of the nitrogen-fixing bacterium Azorhizobium caulinodans ORS571.</title>
        <authorList>
            <person name="Lee K.B."/>
            <person name="Backer P.D."/>
            <person name="Aono T."/>
            <person name="Liu C.T."/>
            <person name="Suzuki S."/>
            <person name="Suzuki T."/>
            <person name="Kaneko T."/>
            <person name="Yamada M."/>
            <person name="Tabata S."/>
            <person name="Kupfer D.M."/>
            <person name="Najar F.Z."/>
            <person name="Wiley G.B."/>
            <person name="Roe B."/>
            <person name="Binnewies T."/>
            <person name="Ussery D."/>
            <person name="Vereecke D."/>
            <person name="Gevers D."/>
            <person name="Holsters M."/>
            <person name="Oyaizu H."/>
        </authorList>
    </citation>
    <scope>NUCLEOTIDE SEQUENCE [LARGE SCALE GENOMIC DNA]</scope>
    <source>
        <strain evidence="10">ATCC 43989 / DSM 5975 / JCM 20966 / LMG 6465 / NBRC 14845 / NCIMB 13405 / ORS 571</strain>
    </source>
</reference>
<feature type="transmembrane region" description="Helical" evidence="7">
    <location>
        <begin position="256"/>
        <end position="282"/>
    </location>
</feature>
<reference evidence="9 10" key="5">
    <citation type="journal article" date="2010" name="Appl. Environ. Microbiol.">
        <title>phrR-like gene praR of Azorhizobium caulinodans ORS571 is essential for symbiosis with Sesbania rostrata and is involved in expression of reb genes.</title>
        <authorList>
            <person name="Akiba N."/>
            <person name="Aono T."/>
            <person name="Toyazaki H."/>
            <person name="Sato S."/>
            <person name="Oyaizu H."/>
        </authorList>
    </citation>
    <scope>NUCLEOTIDE SEQUENCE [LARGE SCALE GENOMIC DNA]</scope>
    <source>
        <strain evidence="10">ATCC 43989 / DSM 5975 / JCM 20966 / LMG 6465 / NBRC 14845 / NCIMB 13405 / ORS 571</strain>
    </source>
</reference>
<feature type="domain" description="ABC transmembrane type-1" evidence="8">
    <location>
        <begin position="113"/>
        <end position="325"/>
    </location>
</feature>
<feature type="transmembrane region" description="Helical" evidence="7">
    <location>
        <begin position="200"/>
        <end position="222"/>
    </location>
</feature>
<feature type="transmembrane region" description="Helical" evidence="7">
    <location>
        <begin position="163"/>
        <end position="180"/>
    </location>
</feature>
<dbReference type="InterPro" id="IPR045621">
    <property type="entry name" value="BPD_transp_1_N"/>
</dbReference>
<protein>
    <submittedName>
        <fullName evidence="9">ABC transporter permease protein</fullName>
    </submittedName>
</protein>
<reference evidence="9 10" key="3">
    <citation type="journal article" date="2008" name="BMC Genomics">
        <title>The genome of the versatile nitrogen fixer Azorhizobium caulinodans ORS571.</title>
        <authorList>
            <person name="Lee KB."/>
            <person name="Backer P.D."/>
            <person name="Aono T."/>
            <person name="Liu CT."/>
            <person name="Suzuki S."/>
            <person name="Suzuki T."/>
            <person name="Kaneko T."/>
            <person name="Yamada M."/>
            <person name="Tabata S."/>
            <person name="Kupfer D.M."/>
            <person name="Najar F.Z."/>
            <person name="Wiley G.B."/>
            <person name="Roe B."/>
            <person name="Binnewies T.T."/>
            <person name="Ussery D.W."/>
            <person name="D'Haeze W."/>
            <person name="Herder J.D."/>
            <person name="Gevers D."/>
            <person name="Vereecke D."/>
            <person name="Holsters M."/>
            <person name="Oyaizu H."/>
        </authorList>
    </citation>
    <scope>NUCLEOTIDE SEQUENCE [LARGE SCALE GENOMIC DNA]</scope>
    <source>
        <strain evidence="10">ATCC 43989 / DSM 5975 / JCM 20966 / LMG 6465 / NBRC 14845 / NCIMB 13405 / ORS 571</strain>
    </source>
</reference>
<dbReference type="eggNOG" id="COG0601">
    <property type="taxonomic scope" value="Bacteria"/>
</dbReference>
<comment type="similarity">
    <text evidence="7">Belongs to the binding-protein-dependent transport system permease family.</text>
</comment>
<evidence type="ECO:0000313" key="10">
    <source>
        <dbReference type="Proteomes" id="UP000000270"/>
    </source>
</evidence>
<keyword evidence="5 7" id="KW-1133">Transmembrane helix</keyword>
<dbReference type="InterPro" id="IPR035906">
    <property type="entry name" value="MetI-like_sf"/>
</dbReference>
<sequence>MQRRRPARVAAADRKADPMLVYVLRRILYTVPIALGVSLVCFALIHLAPGDPLSAIIPEGASPETVAQVRAAYGFDRPLPVQYLKWLQHVVMGDFGNSIMTQRPVMAEVLPALANTLMLAAAAVLFGFAAGCLLGVVSGYLAGKPTDKAVTAVSITGVSIPHYWLGMVLMVIFAVELNLLPATGMGEGGSGAFGFGWDSLQYLILPALTLSVIPAGIIARSVRGTIAEVRKQDFMQTLHAKGLPGRRIFVHVVKNALPAVLAVMGLQLAQLLGGSILVETVFSWPGTGFLLNNAIFTRDLPVLQGTILVLAMFFVLINLAVDVVQTAVDPRIKRA</sequence>
<reference evidence="9 10" key="4">
    <citation type="journal article" date="2009" name="Appl. Environ. Microbiol.">
        <title>Comparative genome-wide transcriptional profiling of Azorhizobium caulinodans ORS571 grown under free-living and symbiotic conditions.</title>
        <authorList>
            <person name="Tsukada S."/>
            <person name="Aono T."/>
            <person name="Akiba N."/>
            <person name="Lee KB."/>
            <person name="Liu CT."/>
            <person name="Toyazaki H."/>
            <person name="Oyaizu H."/>
        </authorList>
    </citation>
    <scope>NUCLEOTIDE SEQUENCE [LARGE SCALE GENOMIC DNA]</scope>
    <source>
        <strain evidence="10">ATCC 43989 / DSM 5975 / JCM 20966 / LMG 6465 / NBRC 14845 / NCIMB 13405 / ORS 571</strain>
    </source>
</reference>
<evidence type="ECO:0000259" key="8">
    <source>
        <dbReference type="PROSITE" id="PS50928"/>
    </source>
</evidence>
<dbReference type="Gene3D" id="1.10.3720.10">
    <property type="entry name" value="MetI-like"/>
    <property type="match status" value="1"/>
</dbReference>
<dbReference type="PANTHER" id="PTHR43163:SF6">
    <property type="entry name" value="DIPEPTIDE TRANSPORT SYSTEM PERMEASE PROTEIN DPPB-RELATED"/>
    <property type="match status" value="1"/>
</dbReference>
<reference evidence="9 10" key="1">
    <citation type="journal article" date="2007" name="Appl. Environ. Microbiol.">
        <title>Rhizobial factors required for stem nodule maturation and maintenance in Sesbania rostrata-Azorhizobium caulinodans ORS571 symbiosis.</title>
        <authorList>
            <person name="Suzuki S."/>
            <person name="Aono T."/>
            <person name="Lee KB."/>
            <person name="Suzuki T."/>
            <person name="Liu CT."/>
            <person name="Miwa H."/>
            <person name="Wakao S."/>
            <person name="Iki T."/>
            <person name="Oyaizu H."/>
        </authorList>
    </citation>
    <scope>NUCLEOTIDE SEQUENCE [LARGE SCALE GENOMIC DNA]</scope>
    <source>
        <strain evidence="10">ATCC 43989 / DSM 5975 / JCM 20966 / LMG 6465 / NBRC 14845 / NCIMB 13405 / ORS 571</strain>
    </source>
</reference>
<dbReference type="GO" id="GO:0005886">
    <property type="term" value="C:plasma membrane"/>
    <property type="evidence" value="ECO:0007669"/>
    <property type="project" value="UniProtKB-SubCell"/>
</dbReference>
<dbReference type="InterPro" id="IPR000515">
    <property type="entry name" value="MetI-like"/>
</dbReference>
<evidence type="ECO:0000256" key="3">
    <source>
        <dbReference type="ARBA" id="ARBA00022475"/>
    </source>
</evidence>
<evidence type="ECO:0000256" key="6">
    <source>
        <dbReference type="ARBA" id="ARBA00023136"/>
    </source>
</evidence>
<dbReference type="SUPFAM" id="SSF161098">
    <property type="entry name" value="MetI-like"/>
    <property type="match status" value="1"/>
</dbReference>
<dbReference type="CDD" id="cd06261">
    <property type="entry name" value="TM_PBP2"/>
    <property type="match status" value="1"/>
</dbReference>
<evidence type="ECO:0000256" key="5">
    <source>
        <dbReference type="ARBA" id="ARBA00022989"/>
    </source>
</evidence>
<keyword evidence="10" id="KW-1185">Reference proteome</keyword>
<dbReference type="Pfam" id="PF19300">
    <property type="entry name" value="BPD_transp_1_N"/>
    <property type="match status" value="1"/>
</dbReference>
<gene>
    <name evidence="9" type="ordered locus">AZC_2627</name>
</gene>
<keyword evidence="3" id="KW-1003">Cell membrane</keyword>
<dbReference type="KEGG" id="azc:AZC_2627"/>
<name>A8IB88_AZOC5</name>
<evidence type="ECO:0000256" key="1">
    <source>
        <dbReference type="ARBA" id="ARBA00004651"/>
    </source>
</evidence>
<reference evidence="9 10" key="6">
    <citation type="journal article" date="2011" name="Appl. Environ. Microbiol.">
        <title>Involvement of the azorhizobial chromosome partition gene (parA) in the onset of bacteroid differentiation during Sesbania rostrata stem nodule development.</title>
        <authorList>
            <person name="Liu CT."/>
            <person name="Lee KB."/>
            <person name="Wang YS."/>
            <person name="Peng MH."/>
            <person name="Lee KT."/>
            <person name="Suzuki S."/>
            <person name="Suzuki T."/>
            <person name="Oyaizu H."/>
        </authorList>
    </citation>
    <scope>NUCLEOTIDE SEQUENCE [LARGE SCALE GENOMIC DNA]</scope>
    <source>
        <strain evidence="10">ATCC 43989 / DSM 5975 / JCM 20966 / LMG 6465 / NBRC 14845 / NCIMB 13405 / ORS 571</strain>
    </source>
</reference>
<feature type="transmembrane region" description="Helical" evidence="7">
    <location>
        <begin position="302"/>
        <end position="324"/>
    </location>
</feature>
<dbReference type="PANTHER" id="PTHR43163">
    <property type="entry name" value="DIPEPTIDE TRANSPORT SYSTEM PERMEASE PROTEIN DPPB-RELATED"/>
    <property type="match status" value="1"/>
</dbReference>
<feature type="transmembrane region" description="Helical" evidence="7">
    <location>
        <begin position="117"/>
        <end position="142"/>
    </location>
</feature>
<organism evidence="9 10">
    <name type="scientific">Azorhizobium caulinodans (strain ATCC 43989 / DSM 5975 / JCM 20966 / LMG 6465 / NBRC 14845 / NCIMB 13405 / ORS 571)</name>
    <dbReference type="NCBI Taxonomy" id="438753"/>
    <lineage>
        <taxon>Bacteria</taxon>
        <taxon>Pseudomonadati</taxon>
        <taxon>Pseudomonadota</taxon>
        <taxon>Alphaproteobacteria</taxon>
        <taxon>Hyphomicrobiales</taxon>
        <taxon>Xanthobacteraceae</taxon>
        <taxon>Azorhizobium</taxon>
    </lineage>
</organism>
<dbReference type="GO" id="GO:0071916">
    <property type="term" value="F:dipeptide transmembrane transporter activity"/>
    <property type="evidence" value="ECO:0007669"/>
    <property type="project" value="TreeGrafter"/>
</dbReference>
<keyword evidence="6 7" id="KW-0472">Membrane</keyword>
<keyword evidence="4 7" id="KW-0812">Transmembrane</keyword>
<dbReference type="HOGENOM" id="CLU_036879_0_1_5"/>
<dbReference type="STRING" id="438753.AZC_2627"/>